<feature type="signal peptide" evidence="16">
    <location>
        <begin position="1"/>
        <end position="18"/>
    </location>
</feature>
<evidence type="ECO:0000256" key="11">
    <source>
        <dbReference type="ARBA" id="ARBA00023316"/>
    </source>
</evidence>
<keyword evidence="7 16" id="KW-0732">Signal</keyword>
<keyword evidence="9" id="KW-0133">Cell shape</keyword>
<dbReference type="AlphaFoldDB" id="A0A921HPQ5"/>
<feature type="binding site" evidence="14">
    <location>
        <position position="239"/>
    </location>
    <ligand>
        <name>substrate</name>
    </ligand>
</feature>
<evidence type="ECO:0000256" key="1">
    <source>
        <dbReference type="ARBA" id="ARBA00003217"/>
    </source>
</evidence>
<dbReference type="SUPFAM" id="SSF69189">
    <property type="entry name" value="Penicillin-binding protein associated domain"/>
    <property type="match status" value="1"/>
</dbReference>
<dbReference type="Proteomes" id="UP000780768">
    <property type="component" value="Unassembled WGS sequence"/>
</dbReference>
<evidence type="ECO:0000256" key="6">
    <source>
        <dbReference type="ARBA" id="ARBA00022670"/>
    </source>
</evidence>
<keyword evidence="6" id="KW-0645">Protease</keyword>
<dbReference type="PANTHER" id="PTHR21581">
    <property type="entry name" value="D-ALANYL-D-ALANINE CARBOXYPEPTIDASE"/>
    <property type="match status" value="1"/>
</dbReference>
<evidence type="ECO:0000256" key="9">
    <source>
        <dbReference type="ARBA" id="ARBA00022960"/>
    </source>
</evidence>
<evidence type="ECO:0000313" key="19">
    <source>
        <dbReference type="Proteomes" id="UP000780768"/>
    </source>
</evidence>
<feature type="active site" description="Proton acceptor" evidence="13">
    <location>
        <position position="78"/>
    </location>
</feature>
<evidence type="ECO:0000256" key="4">
    <source>
        <dbReference type="ARBA" id="ARBA00012448"/>
    </source>
</evidence>
<evidence type="ECO:0000256" key="12">
    <source>
        <dbReference type="ARBA" id="ARBA00034000"/>
    </source>
</evidence>
<reference evidence="18" key="2">
    <citation type="submission" date="2021-09" db="EMBL/GenBank/DDBJ databases">
        <authorList>
            <person name="Gilroy R."/>
        </authorList>
    </citation>
    <scope>NUCLEOTIDE SEQUENCE</scope>
    <source>
        <strain evidence="18">7318</strain>
    </source>
</reference>
<comment type="function">
    <text evidence="1">Removes C-terminal D-alanyl residues from sugar-peptide cell wall precursors.</text>
</comment>
<keyword evidence="10" id="KW-0573">Peptidoglycan synthesis</keyword>
<feature type="domain" description="Peptidase S11 D-Ala-D-Ala carboxypeptidase A C-terminal" evidence="17">
    <location>
        <begin position="284"/>
        <end position="381"/>
    </location>
</feature>
<evidence type="ECO:0000256" key="16">
    <source>
        <dbReference type="SAM" id="SignalP"/>
    </source>
</evidence>
<evidence type="ECO:0000256" key="5">
    <source>
        <dbReference type="ARBA" id="ARBA00022645"/>
    </source>
</evidence>
<keyword evidence="5 18" id="KW-0121">Carboxypeptidase</keyword>
<evidence type="ECO:0000259" key="17">
    <source>
        <dbReference type="SMART" id="SM00936"/>
    </source>
</evidence>
<dbReference type="InterPro" id="IPR001967">
    <property type="entry name" value="Peptidase_S11_N"/>
</dbReference>
<dbReference type="EC" id="3.4.16.4" evidence="4"/>
<comment type="catalytic activity">
    <reaction evidence="12">
        <text>Preferential cleavage: (Ac)2-L-Lys-D-Ala-|-D-Ala. Also transpeptidation of peptidyl-alanyl moieties that are N-acyl substituents of D-alanine.</text>
        <dbReference type="EC" id="3.4.16.4"/>
    </reaction>
</comment>
<reference evidence="18" key="1">
    <citation type="journal article" date="2021" name="PeerJ">
        <title>Extensive microbial diversity within the chicken gut microbiome revealed by metagenomics and culture.</title>
        <authorList>
            <person name="Gilroy R."/>
            <person name="Ravi A."/>
            <person name="Getino M."/>
            <person name="Pursley I."/>
            <person name="Horton D.L."/>
            <person name="Alikhan N.F."/>
            <person name="Baker D."/>
            <person name="Gharbi K."/>
            <person name="Hall N."/>
            <person name="Watson M."/>
            <person name="Adriaenssens E.M."/>
            <person name="Foster-Nyarko E."/>
            <person name="Jarju S."/>
            <person name="Secka A."/>
            <person name="Antonio M."/>
            <person name="Oren A."/>
            <person name="Chaudhuri R.R."/>
            <person name="La Ragione R."/>
            <person name="Hildebrand F."/>
            <person name="Pallen M.J."/>
        </authorList>
    </citation>
    <scope>NUCLEOTIDE SEQUENCE</scope>
    <source>
        <strain evidence="18">7318</strain>
    </source>
</reference>
<evidence type="ECO:0000256" key="7">
    <source>
        <dbReference type="ARBA" id="ARBA00022729"/>
    </source>
</evidence>
<evidence type="ECO:0000256" key="8">
    <source>
        <dbReference type="ARBA" id="ARBA00022801"/>
    </source>
</evidence>
<organism evidence="18 19">
    <name type="scientific">Megamonas hypermegale</name>
    <dbReference type="NCBI Taxonomy" id="158847"/>
    <lineage>
        <taxon>Bacteria</taxon>
        <taxon>Bacillati</taxon>
        <taxon>Bacillota</taxon>
        <taxon>Negativicutes</taxon>
        <taxon>Selenomonadales</taxon>
        <taxon>Selenomonadaceae</taxon>
        <taxon>Megamonas</taxon>
    </lineage>
</organism>
<dbReference type="InterPro" id="IPR018044">
    <property type="entry name" value="Peptidase_S11"/>
</dbReference>
<comment type="caution">
    <text evidence="18">The sequence shown here is derived from an EMBL/GenBank/DDBJ whole genome shotgun (WGS) entry which is preliminary data.</text>
</comment>
<dbReference type="InterPro" id="IPR012907">
    <property type="entry name" value="Peptidase_S11_C"/>
</dbReference>
<evidence type="ECO:0000256" key="10">
    <source>
        <dbReference type="ARBA" id="ARBA00022984"/>
    </source>
</evidence>
<dbReference type="PANTHER" id="PTHR21581:SF6">
    <property type="entry name" value="TRAFFICKING PROTEIN PARTICLE COMPLEX SUBUNIT 12"/>
    <property type="match status" value="1"/>
</dbReference>
<feature type="chain" id="PRO_5036711194" description="serine-type D-Ala-D-Ala carboxypeptidase" evidence="16">
    <location>
        <begin position="19"/>
        <end position="395"/>
    </location>
</feature>
<evidence type="ECO:0000256" key="3">
    <source>
        <dbReference type="ARBA" id="ARBA00007164"/>
    </source>
</evidence>
<name>A0A921HPQ5_9FIRM</name>
<dbReference type="Gene3D" id="3.40.710.10">
    <property type="entry name" value="DD-peptidase/beta-lactamase superfamily"/>
    <property type="match status" value="1"/>
</dbReference>
<dbReference type="InterPro" id="IPR015956">
    <property type="entry name" value="Peniciliin-bd_prot_C_sf"/>
</dbReference>
<dbReference type="Gene3D" id="2.60.410.10">
    <property type="entry name" value="D-Ala-D-Ala carboxypeptidase, C-terminal domain"/>
    <property type="match status" value="1"/>
</dbReference>
<accession>A0A921HPQ5</accession>
<comment type="pathway">
    <text evidence="2">Cell wall biogenesis; peptidoglycan biosynthesis.</text>
</comment>
<comment type="similarity">
    <text evidence="3 15">Belongs to the peptidase S11 family.</text>
</comment>
<dbReference type="SMART" id="SM00936">
    <property type="entry name" value="PBP5_C"/>
    <property type="match status" value="1"/>
</dbReference>
<feature type="active site" description="Acyl-ester intermediate" evidence="13">
    <location>
        <position position="75"/>
    </location>
</feature>
<dbReference type="GO" id="GO:0009002">
    <property type="term" value="F:serine-type D-Ala-D-Ala carboxypeptidase activity"/>
    <property type="evidence" value="ECO:0007669"/>
    <property type="project" value="UniProtKB-EC"/>
</dbReference>
<dbReference type="GO" id="GO:0071555">
    <property type="term" value="P:cell wall organization"/>
    <property type="evidence" value="ECO:0007669"/>
    <property type="project" value="UniProtKB-KW"/>
</dbReference>
<evidence type="ECO:0000256" key="14">
    <source>
        <dbReference type="PIRSR" id="PIRSR618044-2"/>
    </source>
</evidence>
<sequence length="395" mass="42980">MFIFLLIFIQIFAPVAQATGSIVDDAPPVDESKPYIPVTADNLRDMTAQAAILIDARTGRILYEKNPDQKLMPASTTKMMTCILGLENAAGDDIVAVDKRAVGEDGSAIYLNEGDRIAMSELLQATMLASGNDGAAAVGYYIGQGSMEKFVEMMNDKAKSLGAVNTHFNNPHGLTDPNHYTTARDLAKIAAYCYQNPQFRKIVSTKEQQISWISPADRKDVYGSTNRLLWNYDDITGIKTGYTDAAGGCLVASAEKNGSSLIAVVLKTADSRARFTESRALLDFGFKQIASQQPVDTDKLTDTVYVHGGTVSEIAVKPAQDFTYPVMKHENAEDFTYQLNLTKNYVEAPCPAGTKVGTVDLLYHGTVIGSIDMVTAEDTTEGFNLIGFLHELFFS</sequence>
<evidence type="ECO:0000256" key="2">
    <source>
        <dbReference type="ARBA" id="ARBA00004752"/>
    </source>
</evidence>
<dbReference type="GO" id="GO:0008360">
    <property type="term" value="P:regulation of cell shape"/>
    <property type="evidence" value="ECO:0007669"/>
    <property type="project" value="UniProtKB-KW"/>
</dbReference>
<dbReference type="Pfam" id="PF00768">
    <property type="entry name" value="Peptidase_S11"/>
    <property type="match status" value="1"/>
</dbReference>
<proteinExistence type="inferred from homology"/>
<dbReference type="InterPro" id="IPR037167">
    <property type="entry name" value="Peptidase_S11_C_sf"/>
</dbReference>
<protein>
    <recommendedName>
        <fullName evidence="4">serine-type D-Ala-D-Ala carboxypeptidase</fullName>
        <ecNumber evidence="4">3.4.16.4</ecNumber>
    </recommendedName>
</protein>
<evidence type="ECO:0000256" key="13">
    <source>
        <dbReference type="PIRSR" id="PIRSR618044-1"/>
    </source>
</evidence>
<keyword evidence="8" id="KW-0378">Hydrolase</keyword>
<dbReference type="GO" id="GO:0009252">
    <property type="term" value="P:peptidoglycan biosynthetic process"/>
    <property type="evidence" value="ECO:0007669"/>
    <property type="project" value="UniProtKB-KW"/>
</dbReference>
<dbReference type="SUPFAM" id="SSF56601">
    <property type="entry name" value="beta-lactamase/transpeptidase-like"/>
    <property type="match status" value="1"/>
</dbReference>
<dbReference type="Pfam" id="PF07943">
    <property type="entry name" value="PBP5_C"/>
    <property type="match status" value="1"/>
</dbReference>
<dbReference type="GO" id="GO:0006508">
    <property type="term" value="P:proteolysis"/>
    <property type="evidence" value="ECO:0007669"/>
    <property type="project" value="UniProtKB-KW"/>
</dbReference>
<dbReference type="InterPro" id="IPR012338">
    <property type="entry name" value="Beta-lactam/transpept-like"/>
</dbReference>
<evidence type="ECO:0000313" key="18">
    <source>
        <dbReference type="EMBL" id="HJF85293.1"/>
    </source>
</evidence>
<keyword evidence="11" id="KW-0961">Cell wall biogenesis/degradation</keyword>
<dbReference type="PRINTS" id="PR00725">
    <property type="entry name" value="DADACBPTASE1"/>
</dbReference>
<dbReference type="EMBL" id="DYVR01000178">
    <property type="protein sequence ID" value="HJF85293.1"/>
    <property type="molecule type" value="Genomic_DNA"/>
</dbReference>
<gene>
    <name evidence="18" type="ORF">K8V65_06500</name>
</gene>
<evidence type="ECO:0000256" key="15">
    <source>
        <dbReference type="RuleBase" id="RU004016"/>
    </source>
</evidence>
<feature type="active site" evidence="13">
    <location>
        <position position="130"/>
    </location>
</feature>